<organism evidence="2 3">
    <name type="scientific">Eragrostis curvula</name>
    <name type="common">weeping love grass</name>
    <dbReference type="NCBI Taxonomy" id="38414"/>
    <lineage>
        <taxon>Eukaryota</taxon>
        <taxon>Viridiplantae</taxon>
        <taxon>Streptophyta</taxon>
        <taxon>Embryophyta</taxon>
        <taxon>Tracheophyta</taxon>
        <taxon>Spermatophyta</taxon>
        <taxon>Magnoliopsida</taxon>
        <taxon>Liliopsida</taxon>
        <taxon>Poales</taxon>
        <taxon>Poaceae</taxon>
        <taxon>PACMAD clade</taxon>
        <taxon>Chloridoideae</taxon>
        <taxon>Eragrostideae</taxon>
        <taxon>Eragrostidinae</taxon>
        <taxon>Eragrostis</taxon>
    </lineage>
</organism>
<feature type="transmembrane region" description="Helical" evidence="1">
    <location>
        <begin position="184"/>
        <end position="204"/>
    </location>
</feature>
<dbReference type="Proteomes" id="UP000324897">
    <property type="component" value="Chromosome 5"/>
</dbReference>
<gene>
    <name evidence="2" type="ORF">EJB05_07190</name>
</gene>
<name>A0A5J9WK10_9POAL</name>
<keyword evidence="1" id="KW-0472">Membrane</keyword>
<dbReference type="EMBL" id="RWGY01000004">
    <property type="protein sequence ID" value="TVU47584.1"/>
    <property type="molecule type" value="Genomic_DNA"/>
</dbReference>
<accession>A0A5J9WK10</accession>
<sequence length="238" mass="26492">MKISGLGREAPACPDLLPNRSSSHDEVLHGVARVNKFREGSGVLRPSRFPGRTDNLKIYGRRSRCTQAVKFFKSSLCDRTNIDVAALGQEDALIAKKPAQCTEQRKFPAVPWKRKSGSPDDAPANTRKQGISGNITILSPCSVILMPVSETIGSWNSCVHYMISFHDNDVMVWASHNALGVGCILLKCILFAFSIYFVVPFLFLSTTMQSGKWKLYVLYHFILFHCCNNQTCRCTALT</sequence>
<keyword evidence="1" id="KW-0812">Transmembrane</keyword>
<keyword evidence="3" id="KW-1185">Reference proteome</keyword>
<dbReference type="AlphaFoldDB" id="A0A5J9WK10"/>
<evidence type="ECO:0000313" key="3">
    <source>
        <dbReference type="Proteomes" id="UP000324897"/>
    </source>
</evidence>
<protein>
    <submittedName>
        <fullName evidence="2">Uncharacterized protein</fullName>
    </submittedName>
</protein>
<keyword evidence="1" id="KW-1133">Transmembrane helix</keyword>
<evidence type="ECO:0000313" key="2">
    <source>
        <dbReference type="EMBL" id="TVU47584.1"/>
    </source>
</evidence>
<feature type="non-terminal residue" evidence="2">
    <location>
        <position position="1"/>
    </location>
</feature>
<comment type="caution">
    <text evidence="2">The sequence shown here is derived from an EMBL/GenBank/DDBJ whole genome shotgun (WGS) entry which is preliminary data.</text>
</comment>
<reference evidence="2 3" key="1">
    <citation type="journal article" date="2019" name="Sci. Rep.">
        <title>A high-quality genome of Eragrostis curvula grass provides insights into Poaceae evolution and supports new strategies to enhance forage quality.</title>
        <authorList>
            <person name="Carballo J."/>
            <person name="Santos B.A.C.M."/>
            <person name="Zappacosta D."/>
            <person name="Garbus I."/>
            <person name="Selva J.P."/>
            <person name="Gallo C.A."/>
            <person name="Diaz A."/>
            <person name="Albertini E."/>
            <person name="Caccamo M."/>
            <person name="Echenique V."/>
        </authorList>
    </citation>
    <scope>NUCLEOTIDE SEQUENCE [LARGE SCALE GENOMIC DNA]</scope>
    <source>
        <strain evidence="3">cv. Victoria</strain>
        <tissue evidence="2">Leaf</tissue>
    </source>
</reference>
<evidence type="ECO:0000256" key="1">
    <source>
        <dbReference type="SAM" id="Phobius"/>
    </source>
</evidence>
<dbReference type="Gramene" id="TVU47584">
    <property type="protein sequence ID" value="TVU47584"/>
    <property type="gene ID" value="EJB05_07190"/>
</dbReference>
<proteinExistence type="predicted"/>